<protein>
    <submittedName>
        <fullName evidence="1">Uncharacterized protein</fullName>
    </submittedName>
</protein>
<proteinExistence type="predicted"/>
<name>A0A9Q0HF18_9MAGN</name>
<reference evidence="1" key="1">
    <citation type="journal article" date="2023" name="Plant J.">
        <title>The genome of the king protea, Protea cynaroides.</title>
        <authorList>
            <person name="Chang J."/>
            <person name="Duong T.A."/>
            <person name="Schoeman C."/>
            <person name="Ma X."/>
            <person name="Roodt D."/>
            <person name="Barker N."/>
            <person name="Li Z."/>
            <person name="Van de Peer Y."/>
            <person name="Mizrachi E."/>
        </authorList>
    </citation>
    <scope>NUCLEOTIDE SEQUENCE</scope>
    <source>
        <tissue evidence="1">Young leaves</tissue>
    </source>
</reference>
<dbReference type="EMBL" id="JAMYWD010000007">
    <property type="protein sequence ID" value="KAJ4964709.1"/>
    <property type="molecule type" value="Genomic_DNA"/>
</dbReference>
<evidence type="ECO:0000313" key="1">
    <source>
        <dbReference type="EMBL" id="KAJ4964709.1"/>
    </source>
</evidence>
<accession>A0A9Q0HF18</accession>
<gene>
    <name evidence="1" type="ORF">NE237_016558</name>
</gene>
<evidence type="ECO:0000313" key="2">
    <source>
        <dbReference type="Proteomes" id="UP001141806"/>
    </source>
</evidence>
<sequence>MHLSIPGSFHFRLVNFGIQYNSLIAFSAIKFTMLFKYRTTGTPTMPLTPMFLKSKYHRTPSHQSRRTLQTTNDLRTPQSSYLLRPLPGLNFFNTLSFLKLHTHDGTKKRNLLLRKSGQKLTMFSELKKNFESQGKSGRVTIAETSKVKKMNDKWTYSPSPRPSHC</sequence>
<dbReference type="AlphaFoldDB" id="A0A9Q0HF18"/>
<organism evidence="1 2">
    <name type="scientific">Protea cynaroides</name>
    <dbReference type="NCBI Taxonomy" id="273540"/>
    <lineage>
        <taxon>Eukaryota</taxon>
        <taxon>Viridiplantae</taxon>
        <taxon>Streptophyta</taxon>
        <taxon>Embryophyta</taxon>
        <taxon>Tracheophyta</taxon>
        <taxon>Spermatophyta</taxon>
        <taxon>Magnoliopsida</taxon>
        <taxon>Proteales</taxon>
        <taxon>Proteaceae</taxon>
        <taxon>Protea</taxon>
    </lineage>
</organism>
<comment type="caution">
    <text evidence="1">The sequence shown here is derived from an EMBL/GenBank/DDBJ whole genome shotgun (WGS) entry which is preliminary data.</text>
</comment>
<keyword evidence="2" id="KW-1185">Reference proteome</keyword>
<dbReference type="Proteomes" id="UP001141806">
    <property type="component" value="Unassembled WGS sequence"/>
</dbReference>